<feature type="domain" description="PhoU" evidence="8">
    <location>
        <begin position="344"/>
        <end position="426"/>
    </location>
</feature>
<keyword evidence="2" id="KW-1003">Cell membrane</keyword>
<dbReference type="PANTHER" id="PTHR10010">
    <property type="entry name" value="SOLUTE CARRIER FAMILY 34 SODIUM PHOSPHATE , MEMBER 2-RELATED"/>
    <property type="match status" value="1"/>
</dbReference>
<dbReference type="GO" id="GO:0005886">
    <property type="term" value="C:plasma membrane"/>
    <property type="evidence" value="ECO:0007669"/>
    <property type="project" value="UniProtKB-SubCell"/>
</dbReference>
<reference evidence="9 10" key="1">
    <citation type="submission" date="2018-10" db="EMBL/GenBank/DDBJ databases">
        <title>Draft genome of Cortibacter populi DSM10536.</title>
        <authorList>
            <person name="Bernier A.-M."/>
            <person name="Bernard K."/>
        </authorList>
    </citation>
    <scope>NUCLEOTIDE SEQUENCE [LARGE SCALE GENOMIC DNA]</scope>
    <source>
        <strain evidence="9 10">DSM 105136</strain>
    </source>
</reference>
<dbReference type="Pfam" id="PF01895">
    <property type="entry name" value="PhoU"/>
    <property type="match status" value="2"/>
</dbReference>
<evidence type="ECO:0000259" key="8">
    <source>
        <dbReference type="Pfam" id="PF01895"/>
    </source>
</evidence>
<dbReference type="Gene3D" id="1.20.58.220">
    <property type="entry name" value="Phosphate transport system protein phou homolog 2, domain 2"/>
    <property type="match status" value="1"/>
</dbReference>
<feature type="region of interest" description="Disordered" evidence="6">
    <location>
        <begin position="551"/>
        <end position="610"/>
    </location>
</feature>
<proteinExistence type="predicted"/>
<keyword evidence="4 7" id="KW-1133">Transmembrane helix</keyword>
<evidence type="ECO:0000256" key="5">
    <source>
        <dbReference type="ARBA" id="ARBA00023136"/>
    </source>
</evidence>
<evidence type="ECO:0000256" key="4">
    <source>
        <dbReference type="ARBA" id="ARBA00022989"/>
    </source>
</evidence>
<dbReference type="OrthoDB" id="5778511at2"/>
<feature type="transmembrane region" description="Helical" evidence="7">
    <location>
        <begin position="175"/>
        <end position="196"/>
    </location>
</feature>
<keyword evidence="10" id="KW-1185">Reference proteome</keyword>
<feature type="compositionally biased region" description="Low complexity" evidence="6">
    <location>
        <begin position="562"/>
        <end position="584"/>
    </location>
</feature>
<evidence type="ECO:0000256" key="2">
    <source>
        <dbReference type="ARBA" id="ARBA00022475"/>
    </source>
</evidence>
<evidence type="ECO:0000313" key="10">
    <source>
        <dbReference type="Proteomes" id="UP000278006"/>
    </source>
</evidence>
<feature type="transmembrane region" description="Helical" evidence="7">
    <location>
        <begin position="104"/>
        <end position="121"/>
    </location>
</feature>
<dbReference type="Pfam" id="PF02690">
    <property type="entry name" value="Na_Pi_cotrans"/>
    <property type="match status" value="2"/>
</dbReference>
<name>A0A3M6QL35_9BURK</name>
<accession>A0A3M6QL35</accession>
<evidence type="ECO:0000256" key="1">
    <source>
        <dbReference type="ARBA" id="ARBA00004651"/>
    </source>
</evidence>
<dbReference type="PANTHER" id="PTHR10010:SF39">
    <property type="entry name" value="PHOU DOMAIN-CONTAINING PROTEIN"/>
    <property type="match status" value="1"/>
</dbReference>
<feature type="transmembrane region" description="Helical" evidence="7">
    <location>
        <begin position="208"/>
        <end position="231"/>
    </location>
</feature>
<dbReference type="SUPFAM" id="SSF109755">
    <property type="entry name" value="PhoU-like"/>
    <property type="match status" value="1"/>
</dbReference>
<evidence type="ECO:0000256" key="3">
    <source>
        <dbReference type="ARBA" id="ARBA00022692"/>
    </source>
</evidence>
<dbReference type="InterPro" id="IPR004633">
    <property type="entry name" value="NaPi_cotrn-rel/YqeW-like"/>
</dbReference>
<dbReference type="InterPro" id="IPR038078">
    <property type="entry name" value="PhoU-like_sf"/>
</dbReference>
<keyword evidence="5 7" id="KW-0472">Membrane</keyword>
<dbReference type="NCBIfam" id="TIGR00704">
    <property type="entry name" value="NaPi_cotrn_rel"/>
    <property type="match status" value="1"/>
</dbReference>
<dbReference type="RefSeq" id="WP_122231317.1">
    <property type="nucleotide sequence ID" value="NZ_RDQO01000006.1"/>
</dbReference>
<evidence type="ECO:0000256" key="6">
    <source>
        <dbReference type="SAM" id="MobiDB-lite"/>
    </source>
</evidence>
<keyword evidence="3 7" id="KW-0812">Transmembrane</keyword>
<feature type="transmembrane region" description="Helical" evidence="7">
    <location>
        <begin position="243"/>
        <end position="263"/>
    </location>
</feature>
<dbReference type="InterPro" id="IPR003841">
    <property type="entry name" value="Na/Pi_transpt"/>
</dbReference>
<dbReference type="Proteomes" id="UP000278006">
    <property type="component" value="Unassembled WGS sequence"/>
</dbReference>
<dbReference type="AlphaFoldDB" id="A0A3M6QL35"/>
<sequence>MQHLLNLLAAIALLVWGTHLVRAGILQVFGANLRQIISHGVRTRLTAMLSGLGVTALVQSSTATALIVSSFVGKGLMGLSAALAVMLGADIGTSVMAVVFSLDLSWLSPLLIFLGVVLFISRQDSNAGRFGRTMIGLGLMLLSLRLITETTTTLTQSEVIRSLLEALSSDLMLEITLGAALAVLSYSSLATVLLTATLAGSGGIPLEVALGLVVGANLGSGILAVLTTLKSSIATRQVPLGNLVFKLIGVCLMAPLIGVWLQYAVPHIDDRIAQVVLFHLAFNLATVLVCIGLCGSVARLVQRLLPDEESTESPLLRPLHLDASALATPSLAISAAAREALHQADVVETMLRGLLAVIQNNDQRLAHELQELDDTVDSLHSAIKYYMTRISRAELDADESKRWTDIMDFTINMEQIADVIERVLQDVEDKKIRRGLQFSEAGMQEIRAMHTMLVANMQLAMSVFLNGNVRDARRLLEEKARFRDLERQYAASHLQRLSNQTPRSMETSSLHIDLISDLRRVNSMLCAVAYPVLEPTGVLAPTRLRKKKVAERKAASAAETRAGSGLPAAPDAALPPAASGDAPPTAAPRTSESADAPPPAPKAEGGNGAR</sequence>
<feature type="transmembrane region" description="Helical" evidence="7">
    <location>
        <begin position="75"/>
        <end position="98"/>
    </location>
</feature>
<dbReference type="GO" id="GO:0005436">
    <property type="term" value="F:sodium:phosphate symporter activity"/>
    <property type="evidence" value="ECO:0007669"/>
    <property type="project" value="InterPro"/>
</dbReference>
<organism evidence="9 10">
    <name type="scientific">Corticibacter populi</name>
    <dbReference type="NCBI Taxonomy" id="1550736"/>
    <lineage>
        <taxon>Bacteria</taxon>
        <taxon>Pseudomonadati</taxon>
        <taxon>Pseudomonadota</taxon>
        <taxon>Betaproteobacteria</taxon>
        <taxon>Burkholderiales</taxon>
        <taxon>Comamonadaceae</taxon>
        <taxon>Corticibacter</taxon>
    </lineage>
</organism>
<comment type="subcellular location">
    <subcellularLocation>
        <location evidence="1">Cell membrane</location>
        <topology evidence="1">Multi-pass membrane protein</topology>
    </subcellularLocation>
</comment>
<gene>
    <name evidence="9" type="ORF">D8I35_16270</name>
</gene>
<comment type="caution">
    <text evidence="9">The sequence shown here is derived from an EMBL/GenBank/DDBJ whole genome shotgun (WGS) entry which is preliminary data.</text>
</comment>
<evidence type="ECO:0000256" key="7">
    <source>
        <dbReference type="SAM" id="Phobius"/>
    </source>
</evidence>
<dbReference type="NCBIfam" id="NF037997">
    <property type="entry name" value="Na_Pi_symport"/>
    <property type="match status" value="1"/>
</dbReference>
<feature type="domain" description="PhoU" evidence="8">
    <location>
        <begin position="446"/>
        <end position="529"/>
    </location>
</feature>
<dbReference type="GO" id="GO:0044341">
    <property type="term" value="P:sodium-dependent phosphate transport"/>
    <property type="evidence" value="ECO:0007669"/>
    <property type="project" value="InterPro"/>
</dbReference>
<dbReference type="EMBL" id="RDQO01000006">
    <property type="protein sequence ID" value="RMX03441.1"/>
    <property type="molecule type" value="Genomic_DNA"/>
</dbReference>
<evidence type="ECO:0000313" key="9">
    <source>
        <dbReference type="EMBL" id="RMX03441.1"/>
    </source>
</evidence>
<dbReference type="InterPro" id="IPR026022">
    <property type="entry name" value="PhoU_dom"/>
</dbReference>
<protein>
    <submittedName>
        <fullName evidence="9">Na/Pi cotransporter family protein</fullName>
    </submittedName>
</protein>
<feature type="transmembrane region" description="Helical" evidence="7">
    <location>
        <begin position="275"/>
        <end position="298"/>
    </location>
</feature>
<feature type="transmembrane region" description="Helical" evidence="7">
    <location>
        <begin position="47"/>
        <end position="68"/>
    </location>
</feature>